<dbReference type="CDD" id="cd03342">
    <property type="entry name" value="TCP1_zeta"/>
    <property type="match status" value="1"/>
</dbReference>
<dbReference type="KEGG" id="edi:EDI_135200"/>
<evidence type="ECO:0000256" key="4">
    <source>
        <dbReference type="ARBA" id="ARBA00022741"/>
    </source>
</evidence>
<dbReference type="FunFam" id="1.10.560.10:FF:000090">
    <property type="entry name" value="Uncharacterized protein"/>
    <property type="match status" value="1"/>
</dbReference>
<dbReference type="InterPro" id="IPR027409">
    <property type="entry name" value="GroEL-like_apical_dom_sf"/>
</dbReference>
<comment type="function">
    <text evidence="7">Molecular chaperone; assists the folding of proteins upon ATP hydrolysis. Known to play a role, in vitro, in the folding of actin and tubulin.</text>
</comment>
<keyword evidence="3" id="KW-0963">Cytoplasm</keyword>
<dbReference type="Gene3D" id="1.10.560.10">
    <property type="entry name" value="GroEL-like equatorial domain"/>
    <property type="match status" value="1"/>
</dbReference>
<dbReference type="GO" id="GO:0000285">
    <property type="term" value="F:1-phosphatidylinositol-3-phosphate 5-kinase activity"/>
    <property type="evidence" value="ECO:0007669"/>
    <property type="project" value="UniProtKB-EC"/>
</dbReference>
<dbReference type="GO" id="GO:0140662">
    <property type="term" value="F:ATP-dependent protein folding chaperone"/>
    <property type="evidence" value="ECO:0007669"/>
    <property type="project" value="InterPro"/>
</dbReference>
<dbReference type="GeneID" id="5881691"/>
<dbReference type="Gene3D" id="3.50.7.10">
    <property type="entry name" value="GroEL"/>
    <property type="match status" value="1"/>
</dbReference>
<dbReference type="InterPro" id="IPR002194">
    <property type="entry name" value="Chaperonin_TCP-1_CS"/>
</dbReference>
<dbReference type="GO" id="GO:0005737">
    <property type="term" value="C:cytoplasm"/>
    <property type="evidence" value="ECO:0007669"/>
    <property type="project" value="UniProtKB-SubCell"/>
</dbReference>
<dbReference type="InterPro" id="IPR012722">
    <property type="entry name" value="Chap_CCT_zeta"/>
</dbReference>
<organism evidence="10">
    <name type="scientific">Entamoeba dispar (strain ATCC PRA-260 / SAW760)</name>
    <dbReference type="NCBI Taxonomy" id="370354"/>
    <lineage>
        <taxon>Eukaryota</taxon>
        <taxon>Amoebozoa</taxon>
        <taxon>Evosea</taxon>
        <taxon>Archamoebae</taxon>
        <taxon>Mastigamoebida</taxon>
        <taxon>Entamoebidae</taxon>
        <taxon>Entamoeba</taxon>
    </lineage>
</organism>
<dbReference type="VEuPathDB" id="AmoebaDB:EDI_135200"/>
<dbReference type="EMBL" id="DS548949">
    <property type="protein sequence ID" value="EDR27067.1"/>
    <property type="molecule type" value="Genomic_DNA"/>
</dbReference>
<proteinExistence type="inferred from homology"/>
<evidence type="ECO:0000256" key="2">
    <source>
        <dbReference type="ARBA" id="ARBA00008020"/>
    </source>
</evidence>
<dbReference type="GO" id="GO:0051082">
    <property type="term" value="F:unfolded protein binding"/>
    <property type="evidence" value="ECO:0007669"/>
    <property type="project" value="InterPro"/>
</dbReference>
<name>B0EEF3_ENTDS</name>
<dbReference type="NCBIfam" id="TIGR02347">
    <property type="entry name" value="chap_CCT_zeta"/>
    <property type="match status" value="1"/>
</dbReference>
<keyword evidence="10" id="KW-1185">Reference proteome</keyword>
<dbReference type="PRINTS" id="PR00304">
    <property type="entry name" value="TCOMPLEXTCP1"/>
</dbReference>
<sequence>MYLYKKQLESIFIQCLLGYFPKELSLIDFICVSKRTYQSVINYRLEYRWFNQLSEKQKLLFSGIKEKVIDISKLNENDIKYSTLILNCEDSSKKIREPFASHVSEIYITSISQINFNELPLLSKVNILLSYSVPKNLKKISLPKHILFVIRAKKFKPIYELVKLNPQTTFIGYVFEISENDIILMNELSNIKILFQHWESLFPWPNLDVSRFIYTGTKFYLEDIIPESFIKFVIKRGLIEAFIRRKGGSSKVFLDLQRSILESIDIDNVGSPLMVYVPQSLEIISSESLVNIDIQGMRLCNHMTSLNLTHLKTTNFPVYVQRLELRINTNVEELNLREFRQLKDVTLDSYKKLVILKLPPLTLNSLNLTNCQRIRSIDGNNIHSVSICQCQQLKEFKVSYNNLFISSFSKPIKFIISTQVQNLILENVTELFSRQVPFKLQKLELKSEPSEELICSLLKFEVNTLILSNYHYGLEELKVNQVISVSDDVDNFDFKYPSEVIISPHHSIEIETIYIGKESAIELLVINKTIVEELILNDSHIRCLSLNSSTIAHFIQSPILEKVIKLNSRIVSGGSLEGIVQEICEERDPKKEESSDSSSFYFRGCMSALKILNQNSEASRRDQSLMMNMHAARSLEAILKTNLGPKGTLKMLVSGSGGIKLTKDGRVLLNEMHIQHPTANLIARAATSQDDIVGDGTTSTVLLCGEIMKQCEPYLSEGIHPRLLVEGIELARQHLFDYLPKVVKKIDCNDQLVLEHAVKSVIGTKITIDFVDQLSKMIVDAVKLIKINNTIDLFMVEIQSMKHKFATNTELIKGLVMDHGTRHPGMPHDIRNVFVLTCNVSMEYEKSEVNSSVCYSDVTQRTEMVKNERKYADDQVAKIVDLKRRLVEKYGEDVGLLVVNQKGIDQPSLDKLAAAKVMGLRRAKRRNMERLTLACGGVALNSFENEIPFECLGHAGHVYETVIGEEKYTFVEECEHPKSCTILIRGSDEQEIEQIKDTIRDGLRACKNAMEDGGIVLGAGAFELQCWKELKEFAKNVKGKAKLGVEVMGNAMLIIPKTLIENSGYDVIERLYELEDNILEGKIGGVDIETGAFKEIDDVWDGIRVKKQMIQLASVLASQLMLIDVVMRCGSAKNRPAGADAGQFN</sequence>
<evidence type="ECO:0000256" key="7">
    <source>
        <dbReference type="ARBA" id="ARBA00024677"/>
    </source>
</evidence>
<keyword evidence="6 8" id="KW-0143">Chaperone</keyword>
<dbReference type="OrthoDB" id="10052040at2759"/>
<dbReference type="InterPro" id="IPR002423">
    <property type="entry name" value="Cpn60/GroEL/TCP-1"/>
</dbReference>
<dbReference type="GO" id="GO:0005524">
    <property type="term" value="F:ATP binding"/>
    <property type="evidence" value="ECO:0007669"/>
    <property type="project" value="UniProtKB-KW"/>
</dbReference>
<dbReference type="PROSITE" id="PS00995">
    <property type="entry name" value="TCP1_3"/>
    <property type="match status" value="1"/>
</dbReference>
<dbReference type="eggNOG" id="KOG0359">
    <property type="taxonomic scope" value="Eukaryota"/>
</dbReference>
<dbReference type="EC" id="2.7.1.150" evidence="9"/>
<keyword evidence="4 8" id="KW-0547">Nucleotide-binding</keyword>
<dbReference type="Gene3D" id="3.80.10.10">
    <property type="entry name" value="Ribonuclease Inhibitor"/>
    <property type="match status" value="1"/>
</dbReference>
<dbReference type="SUPFAM" id="SSF48592">
    <property type="entry name" value="GroEL equatorial domain-like"/>
    <property type="match status" value="1"/>
</dbReference>
<dbReference type="FunFam" id="3.50.7.10:FF:000034">
    <property type="entry name" value="T-complex protein 1 subunit zeta, putative"/>
    <property type="match status" value="1"/>
</dbReference>
<dbReference type="InterPro" id="IPR032675">
    <property type="entry name" value="LRR_dom_sf"/>
</dbReference>
<comment type="similarity">
    <text evidence="2 8">Belongs to the TCP-1 chaperonin family.</text>
</comment>
<dbReference type="InterPro" id="IPR027413">
    <property type="entry name" value="GROEL-like_equatorial_sf"/>
</dbReference>
<keyword evidence="5 8" id="KW-0067">ATP-binding</keyword>
<dbReference type="Pfam" id="PF00118">
    <property type="entry name" value="Cpn60_TCP1"/>
    <property type="match status" value="1"/>
</dbReference>
<dbReference type="Proteomes" id="UP000008076">
    <property type="component" value="Unassembled WGS sequence"/>
</dbReference>
<dbReference type="FunFam" id="3.30.260.10:FF:000017">
    <property type="entry name" value="T-complex protein 1 subunit zeta"/>
    <property type="match status" value="1"/>
</dbReference>
<comment type="subcellular location">
    <subcellularLocation>
        <location evidence="1">Cytoplasm</location>
    </subcellularLocation>
</comment>
<evidence type="ECO:0000256" key="3">
    <source>
        <dbReference type="ARBA" id="ARBA00022490"/>
    </source>
</evidence>
<dbReference type="InterPro" id="IPR027410">
    <property type="entry name" value="TCP-1-like_intermed_sf"/>
</dbReference>
<dbReference type="SUPFAM" id="SSF52029">
    <property type="entry name" value="GroEL apical domain-like"/>
    <property type="match status" value="1"/>
</dbReference>
<keyword evidence="9" id="KW-0808">Transferase</keyword>
<reference evidence="10" key="1">
    <citation type="submission" date="2007-12" db="EMBL/GenBank/DDBJ databases">
        <title>Annotation of Entamoeba dispar SAW760.</title>
        <authorList>
            <person name="Lorenzi H."/>
            <person name="Inman J."/>
            <person name="Schobel S."/>
            <person name="Amedeo P."/>
            <person name="Caler E."/>
        </authorList>
    </citation>
    <scope>NUCLEOTIDE SEQUENCE [LARGE SCALE GENOMIC DNA]</scope>
    <source>
        <strain evidence="10">ATCC PRA-260 / SAW760</strain>
    </source>
</reference>
<dbReference type="SUPFAM" id="SSF54849">
    <property type="entry name" value="GroEL-intermediate domain like"/>
    <property type="match status" value="1"/>
</dbReference>
<dbReference type="GO" id="GO:0016887">
    <property type="term" value="F:ATP hydrolysis activity"/>
    <property type="evidence" value="ECO:0007669"/>
    <property type="project" value="InterPro"/>
</dbReference>
<gene>
    <name evidence="9" type="ORF">EDI_135200</name>
</gene>
<evidence type="ECO:0000256" key="6">
    <source>
        <dbReference type="ARBA" id="ARBA00023186"/>
    </source>
</evidence>
<evidence type="ECO:0000313" key="9">
    <source>
        <dbReference type="EMBL" id="EDR27067.1"/>
    </source>
</evidence>
<evidence type="ECO:0000256" key="8">
    <source>
        <dbReference type="RuleBase" id="RU004187"/>
    </source>
</evidence>
<dbReference type="InterPro" id="IPR017998">
    <property type="entry name" value="Chaperone_TCP-1"/>
</dbReference>
<dbReference type="AlphaFoldDB" id="B0EEF3"/>
<evidence type="ECO:0000256" key="1">
    <source>
        <dbReference type="ARBA" id="ARBA00004496"/>
    </source>
</evidence>
<dbReference type="Gene3D" id="3.30.260.10">
    <property type="entry name" value="TCP-1-like chaperonin intermediate domain"/>
    <property type="match status" value="1"/>
</dbReference>
<dbReference type="PROSITE" id="PS00750">
    <property type="entry name" value="TCP1_1"/>
    <property type="match status" value="1"/>
</dbReference>
<evidence type="ECO:0000313" key="10">
    <source>
        <dbReference type="Proteomes" id="UP000008076"/>
    </source>
</evidence>
<dbReference type="RefSeq" id="XP_001736654.1">
    <property type="nucleotide sequence ID" value="XM_001736602.1"/>
</dbReference>
<accession>B0EEF3</accession>
<dbReference type="PANTHER" id="PTHR11353">
    <property type="entry name" value="CHAPERONIN"/>
    <property type="match status" value="1"/>
</dbReference>
<protein>
    <submittedName>
        <fullName evidence="9">T-complex protein 1 subunit zeta, putative</fullName>
        <ecNumber evidence="9">2.7.1.150</ecNumber>
    </submittedName>
</protein>
<evidence type="ECO:0000256" key="5">
    <source>
        <dbReference type="ARBA" id="ARBA00022840"/>
    </source>
</evidence>
<dbReference type="OMA" id="NDSHIRC"/>